<dbReference type="Proteomes" id="UP001139290">
    <property type="component" value="Unassembled WGS sequence"/>
</dbReference>
<evidence type="ECO:0000256" key="4">
    <source>
        <dbReference type="ARBA" id="ARBA00022452"/>
    </source>
</evidence>
<dbReference type="PANTHER" id="PTHR30451:SF8">
    <property type="entry name" value="FIMBRIAL USHER PROTEIN"/>
    <property type="match status" value="1"/>
</dbReference>
<accession>A0ABT1B8D2</accession>
<feature type="domain" description="PapC N-terminal" evidence="11">
    <location>
        <begin position="36"/>
        <end position="165"/>
    </location>
</feature>
<dbReference type="InterPro" id="IPR025949">
    <property type="entry name" value="PapC-like_C"/>
</dbReference>
<dbReference type="Pfam" id="PF00577">
    <property type="entry name" value="Usher"/>
    <property type="match status" value="1"/>
</dbReference>
<dbReference type="NCBIfam" id="NF011832">
    <property type="entry name" value="PRK15304.1"/>
    <property type="match status" value="1"/>
</dbReference>
<sequence length="811" mass="88928">MNKLKPLTCSIRHALCCSLTICLFPMTAANAREVTFSTDILKARGISTSVAQYFANEARFLPGRHAVSLKVNGTEKGTLALRFGDKGQLCVDNDFTDAAGLRTLSISASETCHEIHSDYPDATLNYRPNDETVELFVPTVALDNDFYTQENYATGGTAGLLNYTVFNSHNEFDTASNDYSQADLEAGMNIADWTLRSRYIVTDDNGERNADSLYTFAEHVFMQQKIRAQVGQINVQSALFSGAPISGVQIQPEQGLISNFSGVSVSGIARTQQARVEVRQSGQLIYSSVVQAGPFTLENVPIVRHNANLDVSVVETDNSVTRFMIPAASFRRNGLSRPTGLTMSLGKVREVEGDYSNPWVYNVSDGWLLHPQLSLQASGVAAQDYQAAGTMLDWAVNDSWTLSSSLLGSRESFGSAQNGMKTELQSNLYLTSNFALSLNAAHYSNGYRELTEALDDEFERSKNSWGGNLSWSAPLVGTFSLGYNYEQASDSDTEDSRYMIASWSKSFQYGSVSVNWQHALNSHISDDNGSRYNDDDMVYVNLSIPLGANQNISAYMRDQGDRTAYGVQNSGIIGRNTNYYLAAERESAERDVNSLSGGLSTNLHYTQLSLAATADSDRQRTYNGTLSGGVAIHDHGLTFSPYAIKNTFGIARLSESQSGVEISTPQGSVWTDVWGQAVIPGVSEWRKSRIEINANSLPQNMDLANGIKSVVAAHGSVSKVDFNVLNTRRVMLTVKGADGQWLPKGMSIVDEHDNYQVSVVDSGRVFISDVEGNPALYAVDDNMQRICRIHYTLSDEQDKEAFYETVEGTCQ</sequence>
<evidence type="ECO:0000313" key="12">
    <source>
        <dbReference type="EMBL" id="MCO5782115.1"/>
    </source>
</evidence>
<dbReference type="PANTHER" id="PTHR30451">
    <property type="entry name" value="OUTER MEMBRANE USHER PROTEIN"/>
    <property type="match status" value="1"/>
</dbReference>
<dbReference type="EMBL" id="JAJJVQ010000004">
    <property type="protein sequence ID" value="MCO5782115.1"/>
    <property type="molecule type" value="Genomic_DNA"/>
</dbReference>
<dbReference type="SUPFAM" id="SSF141729">
    <property type="entry name" value="FimD N-terminal domain-like"/>
    <property type="match status" value="1"/>
</dbReference>
<dbReference type="Gene3D" id="3.10.20.410">
    <property type="match status" value="1"/>
</dbReference>
<feature type="domain" description="PapC-like C-terminal" evidence="10">
    <location>
        <begin position="731"/>
        <end position="794"/>
    </location>
</feature>
<evidence type="ECO:0000256" key="2">
    <source>
        <dbReference type="ARBA" id="ARBA00008064"/>
    </source>
</evidence>
<evidence type="ECO:0000259" key="11">
    <source>
        <dbReference type="Pfam" id="PF13954"/>
    </source>
</evidence>
<gene>
    <name evidence="12" type="ORF">LOD26_12370</name>
</gene>
<dbReference type="InterPro" id="IPR042186">
    <property type="entry name" value="FimD_plug_dom"/>
</dbReference>
<dbReference type="Gene3D" id="2.60.40.3110">
    <property type="match status" value="1"/>
</dbReference>
<evidence type="ECO:0000256" key="5">
    <source>
        <dbReference type="ARBA" id="ARBA00022692"/>
    </source>
</evidence>
<keyword evidence="5" id="KW-0812">Transmembrane</keyword>
<dbReference type="Gene3D" id="2.60.40.2070">
    <property type="match status" value="1"/>
</dbReference>
<reference evidence="12" key="1">
    <citation type="submission" date="2021-11" db="EMBL/GenBank/DDBJ databases">
        <title>Citrobacter meridianamericanus sp. nov. isolated from soil.</title>
        <authorList>
            <person name="Furlan J.P.R."/>
            <person name="Stehling E.G."/>
        </authorList>
    </citation>
    <scope>NUCLEOTIDE SEQUENCE</scope>
    <source>
        <strain evidence="12">BR102</strain>
    </source>
</reference>
<evidence type="ECO:0000256" key="9">
    <source>
        <dbReference type="SAM" id="SignalP"/>
    </source>
</evidence>
<dbReference type="Pfam" id="PF13953">
    <property type="entry name" value="PapC_C"/>
    <property type="match status" value="1"/>
</dbReference>
<comment type="caution">
    <text evidence="12">The sequence shown here is derived from an EMBL/GenBank/DDBJ whole genome shotgun (WGS) entry which is preliminary data.</text>
</comment>
<evidence type="ECO:0000259" key="10">
    <source>
        <dbReference type="Pfam" id="PF13953"/>
    </source>
</evidence>
<proteinExistence type="inferred from homology"/>
<keyword evidence="6 9" id="KW-0732">Signal</keyword>
<dbReference type="InterPro" id="IPR000015">
    <property type="entry name" value="Fimb_usher"/>
</dbReference>
<keyword evidence="3" id="KW-0813">Transport</keyword>
<comment type="subcellular location">
    <subcellularLocation>
        <location evidence="1">Cell outer membrane</location>
        <topology evidence="1">Multi-pass membrane protein</topology>
    </subcellularLocation>
</comment>
<evidence type="ECO:0000313" key="13">
    <source>
        <dbReference type="Proteomes" id="UP001139290"/>
    </source>
</evidence>
<feature type="chain" id="PRO_5045995528" evidence="9">
    <location>
        <begin position="32"/>
        <end position="811"/>
    </location>
</feature>
<dbReference type="Pfam" id="PF13954">
    <property type="entry name" value="PapC_N"/>
    <property type="match status" value="1"/>
</dbReference>
<keyword evidence="4" id="KW-1134">Transmembrane beta strand</keyword>
<keyword evidence="8" id="KW-0998">Cell outer membrane</keyword>
<keyword evidence="13" id="KW-1185">Reference proteome</keyword>
<dbReference type="InterPro" id="IPR025885">
    <property type="entry name" value="PapC_N"/>
</dbReference>
<evidence type="ECO:0000256" key="7">
    <source>
        <dbReference type="ARBA" id="ARBA00023136"/>
    </source>
</evidence>
<dbReference type="Gene3D" id="2.60.40.2610">
    <property type="entry name" value="Outer membrane usher protein FimD, plug domain"/>
    <property type="match status" value="1"/>
</dbReference>
<comment type="similarity">
    <text evidence="2">Belongs to the fimbrial export usher family.</text>
</comment>
<dbReference type="InterPro" id="IPR037224">
    <property type="entry name" value="PapC_N_sf"/>
</dbReference>
<evidence type="ECO:0000256" key="6">
    <source>
        <dbReference type="ARBA" id="ARBA00022729"/>
    </source>
</evidence>
<evidence type="ECO:0000256" key="8">
    <source>
        <dbReference type="ARBA" id="ARBA00023237"/>
    </source>
</evidence>
<evidence type="ECO:0000256" key="3">
    <source>
        <dbReference type="ARBA" id="ARBA00022448"/>
    </source>
</evidence>
<protein>
    <submittedName>
        <fullName evidence="12">Fimbrial biogenesis usher protein</fullName>
    </submittedName>
</protein>
<name>A0ABT1B8D2_9ENTR</name>
<dbReference type="RefSeq" id="WP_252838407.1">
    <property type="nucleotide sequence ID" value="NZ_JAJJVQ010000004.1"/>
</dbReference>
<organism evidence="12 13">
    <name type="scientific">Citrobacter meridianamericanus</name>
    <dbReference type="NCBI Taxonomy" id="2894201"/>
    <lineage>
        <taxon>Bacteria</taxon>
        <taxon>Pseudomonadati</taxon>
        <taxon>Pseudomonadota</taxon>
        <taxon>Gammaproteobacteria</taxon>
        <taxon>Enterobacterales</taxon>
        <taxon>Enterobacteriaceae</taxon>
        <taxon>Citrobacter</taxon>
    </lineage>
</organism>
<feature type="signal peptide" evidence="9">
    <location>
        <begin position="1"/>
        <end position="31"/>
    </location>
</feature>
<keyword evidence="7" id="KW-0472">Membrane</keyword>
<dbReference type="InterPro" id="IPR043142">
    <property type="entry name" value="PapC-like_C_sf"/>
</dbReference>
<evidence type="ECO:0000256" key="1">
    <source>
        <dbReference type="ARBA" id="ARBA00004571"/>
    </source>
</evidence>